<gene>
    <name evidence="1" type="ORF">AG1IA_06692</name>
</gene>
<organism evidence="1 2">
    <name type="scientific">Thanatephorus cucumeris (strain AG1-IA)</name>
    <name type="common">Rice sheath blight fungus</name>
    <name type="synonym">Rhizoctonia solani</name>
    <dbReference type="NCBI Taxonomy" id="983506"/>
    <lineage>
        <taxon>Eukaryota</taxon>
        <taxon>Fungi</taxon>
        <taxon>Dikarya</taxon>
        <taxon>Basidiomycota</taxon>
        <taxon>Agaricomycotina</taxon>
        <taxon>Agaricomycetes</taxon>
        <taxon>Cantharellales</taxon>
        <taxon>Ceratobasidiaceae</taxon>
        <taxon>Rhizoctonia</taxon>
        <taxon>Rhizoctonia solani AG-1</taxon>
    </lineage>
</organism>
<reference evidence="1 2" key="1">
    <citation type="journal article" date="2013" name="Nat. Commun.">
        <title>The evolution and pathogenic mechanisms of the rice sheath blight pathogen.</title>
        <authorList>
            <person name="Zheng A."/>
            <person name="Lin R."/>
            <person name="Xu L."/>
            <person name="Qin P."/>
            <person name="Tang C."/>
            <person name="Ai P."/>
            <person name="Zhang D."/>
            <person name="Liu Y."/>
            <person name="Sun Z."/>
            <person name="Feng H."/>
            <person name="Wang Y."/>
            <person name="Chen Y."/>
            <person name="Liang X."/>
            <person name="Fu R."/>
            <person name="Li Q."/>
            <person name="Zhang J."/>
            <person name="Yu X."/>
            <person name="Xie Z."/>
            <person name="Ding L."/>
            <person name="Guan P."/>
            <person name="Tang J."/>
            <person name="Liang Y."/>
            <person name="Wang S."/>
            <person name="Deng Q."/>
            <person name="Li S."/>
            <person name="Zhu J."/>
            <person name="Wang L."/>
            <person name="Liu H."/>
            <person name="Li P."/>
        </authorList>
    </citation>
    <scope>NUCLEOTIDE SEQUENCE [LARGE SCALE GENOMIC DNA]</scope>
    <source>
        <strain evidence="2">AG-1 IA</strain>
    </source>
</reference>
<dbReference type="HOGENOM" id="CLU_2224979_0_0_1"/>
<evidence type="ECO:0000313" key="1">
    <source>
        <dbReference type="EMBL" id="ELU39278.1"/>
    </source>
</evidence>
<sequence length="106" mass="12189">MGTIANGPEIAKDEFIMNSQATNVCDTQNLVLSKPMRQLAQPTMPKPCIPPTERTWRQQSLVSAETVLRLQDQCRMPVPHAETKRIESFGTRRIYFPNLFRVQLKF</sequence>
<keyword evidence="2" id="KW-1185">Reference proteome</keyword>
<dbReference type="AlphaFoldDB" id="L8WRC9"/>
<accession>L8WRC9</accession>
<dbReference type="EMBL" id="AFRT01001836">
    <property type="protein sequence ID" value="ELU39278.1"/>
    <property type="molecule type" value="Genomic_DNA"/>
</dbReference>
<evidence type="ECO:0000313" key="2">
    <source>
        <dbReference type="Proteomes" id="UP000011668"/>
    </source>
</evidence>
<proteinExistence type="predicted"/>
<name>L8WRC9_THACA</name>
<protein>
    <submittedName>
        <fullName evidence="1">Uncharacterized protein</fullName>
    </submittedName>
</protein>
<comment type="caution">
    <text evidence="1">The sequence shown here is derived from an EMBL/GenBank/DDBJ whole genome shotgun (WGS) entry which is preliminary data.</text>
</comment>
<dbReference type="Proteomes" id="UP000011668">
    <property type="component" value="Unassembled WGS sequence"/>
</dbReference>